<dbReference type="EMBL" id="OV696692">
    <property type="protein sequence ID" value="CAH1268834.1"/>
    <property type="molecule type" value="Genomic_DNA"/>
</dbReference>
<organism evidence="1 2">
    <name type="scientific">Branchiostoma lanceolatum</name>
    <name type="common">Common lancelet</name>
    <name type="synonym">Amphioxus lanceolatum</name>
    <dbReference type="NCBI Taxonomy" id="7740"/>
    <lineage>
        <taxon>Eukaryota</taxon>
        <taxon>Metazoa</taxon>
        <taxon>Chordata</taxon>
        <taxon>Cephalochordata</taxon>
        <taxon>Leptocardii</taxon>
        <taxon>Amphioxiformes</taxon>
        <taxon>Branchiostomatidae</taxon>
        <taxon>Branchiostoma</taxon>
    </lineage>
</organism>
<sequence>MRLILACCFLSHGQLRNLHLSDVSDYTHRIVYISNNLTPHGRLDYLELQLLDERDNYPDVYIKRDGCVKEQNPLQIRDLVISRYKMHMESQG</sequence>
<proteinExistence type="predicted"/>
<gene>
    <name evidence="1" type="primary">Hypp4006</name>
    <name evidence="1" type="ORF">BLAG_LOCUS21641</name>
</gene>
<accession>A0A8K0EU30</accession>
<dbReference type="AlphaFoldDB" id="A0A8K0EU30"/>
<evidence type="ECO:0000313" key="1">
    <source>
        <dbReference type="EMBL" id="CAH1268834.1"/>
    </source>
</evidence>
<reference evidence="1" key="1">
    <citation type="submission" date="2022-01" db="EMBL/GenBank/DDBJ databases">
        <authorList>
            <person name="Braso-Vives M."/>
        </authorList>
    </citation>
    <scope>NUCLEOTIDE SEQUENCE</scope>
</reference>
<keyword evidence="2" id="KW-1185">Reference proteome</keyword>
<evidence type="ECO:0000313" key="2">
    <source>
        <dbReference type="Proteomes" id="UP000838412"/>
    </source>
</evidence>
<name>A0A8K0EU30_BRALA</name>
<protein>
    <submittedName>
        <fullName evidence="1">Hypp4006 protein</fullName>
    </submittedName>
</protein>
<dbReference type="Proteomes" id="UP000838412">
    <property type="component" value="Chromosome 7"/>
</dbReference>